<dbReference type="AlphaFoldDB" id="U2QR55"/>
<dbReference type="EMBL" id="AWVP01000044">
    <property type="protein sequence ID" value="ERK58694.1"/>
    <property type="molecule type" value="Genomic_DNA"/>
</dbReference>
<evidence type="ECO:0000256" key="10">
    <source>
        <dbReference type="PROSITE-ProRule" id="PRU01193"/>
    </source>
</evidence>
<dbReference type="SUPFAM" id="SSF54631">
    <property type="entry name" value="CBS-domain pair"/>
    <property type="match status" value="1"/>
</dbReference>
<dbReference type="GO" id="GO:0050660">
    <property type="term" value="F:flavin adenine dinucleotide binding"/>
    <property type="evidence" value="ECO:0007669"/>
    <property type="project" value="InterPro"/>
</dbReference>
<evidence type="ECO:0000313" key="15">
    <source>
        <dbReference type="Proteomes" id="UP000016637"/>
    </source>
</evidence>
<evidence type="ECO:0000256" key="11">
    <source>
        <dbReference type="SAM" id="Phobius"/>
    </source>
</evidence>
<feature type="transmembrane region" description="Helical" evidence="11">
    <location>
        <begin position="100"/>
        <end position="121"/>
    </location>
</feature>
<sequence length="434" mass="49767">MDLSILIKILIIILLLMASAVFVMFEFALVKLRPTRVKEIAEEGNKTAKILLVMVEQLDHYLSATQLGITIVSLGLGWLGESTFHALFRPLFDLVHLNETLTHTISLVVSFAFMTLLHVVLGELVPKTIAIQAAEKTCFKVAWPMYMFDKVMRPLVWLLNSLANIVAKLFGFEPAAEHDDIHSEQELRTIMKLSRAHGQINDIEYRYVERVFEFDNKIAKEIMTPRTEVEAIDMSDSLAVIMRQLKQEEYTRYPVIEDGDKDQIIGILNVKKLLFTDKKLETTEDLEEYITPAIKVFEHTPISQVLATIKQNREHMIVITDEYGGTSGIVTLEDIVEELTGEIRDEFDEDEQSLIKKLKNGHYLIDGWVPIQDVNALFHVQLPHEEVDTIGAYVYLEKYEAKVGAVYSIDTLTFIVRKVEENQIRTLEVWKDNK</sequence>
<dbReference type="PANTHER" id="PTHR43099:SF2">
    <property type="entry name" value="UPF0053 PROTEIN YRKA"/>
    <property type="match status" value="1"/>
</dbReference>
<dbReference type="RefSeq" id="WP_021753366.1">
    <property type="nucleotide sequence ID" value="NZ_KI271860.1"/>
</dbReference>
<comment type="subcellular location">
    <subcellularLocation>
        <location evidence="1">Cell membrane</location>
        <topology evidence="1">Multi-pass membrane protein</topology>
    </subcellularLocation>
</comment>
<comment type="similarity">
    <text evidence="2">Belongs to the UPF0053 family.</text>
</comment>
<evidence type="ECO:0000259" key="12">
    <source>
        <dbReference type="PROSITE" id="PS51371"/>
    </source>
</evidence>
<dbReference type="eggNOG" id="COG1253">
    <property type="taxonomic scope" value="Bacteria"/>
</dbReference>
<keyword evidence="3" id="KW-1003">Cell membrane</keyword>
<dbReference type="PROSITE" id="PS51371">
    <property type="entry name" value="CBS"/>
    <property type="match status" value="2"/>
</dbReference>
<keyword evidence="7 9" id="KW-0129">CBS domain</keyword>
<proteinExistence type="inferred from homology"/>
<dbReference type="PANTHER" id="PTHR43099">
    <property type="entry name" value="UPF0053 PROTEIN YRKA"/>
    <property type="match status" value="1"/>
</dbReference>
<evidence type="ECO:0000256" key="9">
    <source>
        <dbReference type="PROSITE-ProRule" id="PRU00703"/>
    </source>
</evidence>
<accession>U2QR55</accession>
<evidence type="ECO:0000256" key="3">
    <source>
        <dbReference type="ARBA" id="ARBA00022475"/>
    </source>
</evidence>
<feature type="domain" description="CBS" evidence="12">
    <location>
        <begin position="223"/>
        <end position="284"/>
    </location>
</feature>
<dbReference type="PATRIC" id="fig|1321820.3.peg.705"/>
<dbReference type="HOGENOM" id="CLU_015237_4_0_9"/>
<organism evidence="14 15">
    <name type="scientific">Gemella bergeri ATCC 700627</name>
    <dbReference type="NCBI Taxonomy" id="1321820"/>
    <lineage>
        <taxon>Bacteria</taxon>
        <taxon>Bacillati</taxon>
        <taxon>Bacillota</taxon>
        <taxon>Bacilli</taxon>
        <taxon>Bacillales</taxon>
        <taxon>Gemellaceae</taxon>
        <taxon>Gemella</taxon>
    </lineage>
</organism>
<keyword evidence="4 10" id="KW-0812">Transmembrane</keyword>
<dbReference type="Pfam" id="PF00571">
    <property type="entry name" value="CBS"/>
    <property type="match status" value="2"/>
</dbReference>
<dbReference type="SUPFAM" id="SSF56176">
    <property type="entry name" value="FAD-binding/transporter-associated domain-like"/>
    <property type="match status" value="1"/>
</dbReference>
<keyword evidence="5" id="KW-0677">Repeat</keyword>
<dbReference type="Pfam" id="PF01595">
    <property type="entry name" value="CNNM"/>
    <property type="match status" value="1"/>
</dbReference>
<dbReference type="PROSITE" id="PS51846">
    <property type="entry name" value="CNNM"/>
    <property type="match status" value="1"/>
</dbReference>
<feature type="domain" description="CBS" evidence="12">
    <location>
        <begin position="289"/>
        <end position="346"/>
    </location>
</feature>
<dbReference type="SMART" id="SM00116">
    <property type="entry name" value="CBS"/>
    <property type="match status" value="2"/>
</dbReference>
<dbReference type="InterPro" id="IPR044751">
    <property type="entry name" value="Ion_transp-like_CBS"/>
</dbReference>
<gene>
    <name evidence="14" type="ORF">HMPREF1983_00721</name>
</gene>
<dbReference type="SMART" id="SM01091">
    <property type="entry name" value="CorC_HlyC"/>
    <property type="match status" value="1"/>
</dbReference>
<evidence type="ECO:0000256" key="1">
    <source>
        <dbReference type="ARBA" id="ARBA00004651"/>
    </source>
</evidence>
<dbReference type="CDD" id="cd04590">
    <property type="entry name" value="CBS_pair_CorC_HlyC_assoc"/>
    <property type="match status" value="1"/>
</dbReference>
<evidence type="ECO:0000256" key="8">
    <source>
        <dbReference type="ARBA" id="ARBA00023136"/>
    </source>
</evidence>
<feature type="domain" description="CNNM transmembrane" evidence="13">
    <location>
        <begin position="1"/>
        <end position="204"/>
    </location>
</feature>
<dbReference type="Gene3D" id="3.30.465.10">
    <property type="match status" value="1"/>
</dbReference>
<dbReference type="GO" id="GO:0005886">
    <property type="term" value="C:plasma membrane"/>
    <property type="evidence" value="ECO:0007669"/>
    <property type="project" value="UniProtKB-SubCell"/>
</dbReference>
<evidence type="ECO:0000256" key="6">
    <source>
        <dbReference type="ARBA" id="ARBA00022989"/>
    </source>
</evidence>
<dbReference type="InterPro" id="IPR002550">
    <property type="entry name" value="CNNM"/>
</dbReference>
<comment type="caution">
    <text evidence="14">The sequence shown here is derived from an EMBL/GenBank/DDBJ whole genome shotgun (WGS) entry which is preliminary data.</text>
</comment>
<dbReference type="InterPro" id="IPR016169">
    <property type="entry name" value="FAD-bd_PCMH_sub2"/>
</dbReference>
<evidence type="ECO:0000256" key="2">
    <source>
        <dbReference type="ARBA" id="ARBA00006337"/>
    </source>
</evidence>
<dbReference type="Gene3D" id="3.10.580.10">
    <property type="entry name" value="CBS-domain"/>
    <property type="match status" value="1"/>
</dbReference>
<keyword evidence="6 10" id="KW-1133">Transmembrane helix</keyword>
<dbReference type="InterPro" id="IPR005170">
    <property type="entry name" value="Transptr-assoc_dom"/>
</dbReference>
<keyword evidence="15" id="KW-1185">Reference proteome</keyword>
<name>U2QR55_9BACL</name>
<dbReference type="InterPro" id="IPR000644">
    <property type="entry name" value="CBS_dom"/>
</dbReference>
<evidence type="ECO:0000256" key="4">
    <source>
        <dbReference type="ARBA" id="ARBA00022692"/>
    </source>
</evidence>
<evidence type="ECO:0000313" key="14">
    <source>
        <dbReference type="EMBL" id="ERK58694.1"/>
    </source>
</evidence>
<protein>
    <recommendedName>
        <fullName evidence="16">CBS domain protein</fullName>
    </recommendedName>
</protein>
<feature type="transmembrane region" description="Helical" evidence="11">
    <location>
        <begin position="6"/>
        <end position="30"/>
    </location>
</feature>
<feature type="transmembrane region" description="Helical" evidence="11">
    <location>
        <begin position="61"/>
        <end position="80"/>
    </location>
</feature>
<evidence type="ECO:0000256" key="5">
    <source>
        <dbReference type="ARBA" id="ARBA00022737"/>
    </source>
</evidence>
<dbReference type="Proteomes" id="UP000016637">
    <property type="component" value="Unassembled WGS sequence"/>
</dbReference>
<evidence type="ECO:0000259" key="13">
    <source>
        <dbReference type="PROSITE" id="PS51846"/>
    </source>
</evidence>
<dbReference type="InterPro" id="IPR051676">
    <property type="entry name" value="UPF0053_domain"/>
</dbReference>
<reference evidence="14 15" key="1">
    <citation type="submission" date="2013-08" db="EMBL/GenBank/DDBJ databases">
        <authorList>
            <person name="Weinstock G."/>
            <person name="Sodergren E."/>
            <person name="Wylie T."/>
            <person name="Fulton L."/>
            <person name="Fulton R."/>
            <person name="Fronick C."/>
            <person name="O'Laughlin M."/>
            <person name="Godfrey J."/>
            <person name="Miner T."/>
            <person name="Herter B."/>
            <person name="Appelbaum E."/>
            <person name="Cordes M."/>
            <person name="Lek S."/>
            <person name="Wollam A."/>
            <person name="Pepin K.H."/>
            <person name="Palsikar V.B."/>
            <person name="Mitreva M."/>
            <person name="Wilson R.K."/>
        </authorList>
    </citation>
    <scope>NUCLEOTIDE SEQUENCE [LARGE SCALE GENOMIC DNA]</scope>
    <source>
        <strain evidence="14 15">ATCC 700627</strain>
    </source>
</reference>
<keyword evidence="8 10" id="KW-0472">Membrane</keyword>
<dbReference type="Pfam" id="PF03471">
    <property type="entry name" value="CorC_HlyC"/>
    <property type="match status" value="1"/>
</dbReference>
<evidence type="ECO:0008006" key="16">
    <source>
        <dbReference type="Google" id="ProtNLM"/>
    </source>
</evidence>
<evidence type="ECO:0000256" key="7">
    <source>
        <dbReference type="ARBA" id="ARBA00023122"/>
    </source>
</evidence>
<dbReference type="InterPro" id="IPR036318">
    <property type="entry name" value="FAD-bd_PCMH-like_sf"/>
</dbReference>
<dbReference type="InterPro" id="IPR046342">
    <property type="entry name" value="CBS_dom_sf"/>
</dbReference>